<evidence type="ECO:0008006" key="4">
    <source>
        <dbReference type="Google" id="ProtNLM"/>
    </source>
</evidence>
<feature type="transmembrane region" description="Helical" evidence="1">
    <location>
        <begin position="110"/>
        <end position="128"/>
    </location>
</feature>
<feature type="transmembrane region" description="Helical" evidence="1">
    <location>
        <begin position="298"/>
        <end position="316"/>
    </location>
</feature>
<keyword evidence="1" id="KW-1133">Transmembrane helix</keyword>
<protein>
    <recommendedName>
        <fullName evidence="4">Glycosyltransferase RgtA/B/C/D-like domain-containing protein</fullName>
    </recommendedName>
</protein>
<sequence length="399" mass="46390">MKQKWIKLLLLGAFLLLFGYFAFQAVNSIPSEYDSITYHIPLAKSILNGRIFYPDKLHFPNSTFPAASELILALLLFFHIPLNLFNIIAWIVLIYLLFRLGNAYKLKQSTYIFVLSIITLPTIVRLLLTQTVDVWFAVFFVWVLLLFQKPEKKIGYFFQLGLSMGLLIGSKYSGPLFLSALIFVYGKKVASYLSFVRFVYLFIPFSIFGLSWYIRNILVYANPLYPAPFMWMNGTSAFSPEVFLSHFKMITSVENGLLYSVNAILSEYLFWPFIIILGILFVKKSNKDQTIINEKGRLLTLGLIGIIIYLVIPGYAYNYNNYVSEIRYSIPIIISYILLFFYYIRKTALLRFIPLFVFLNFIALFTLFFYGEYHPKIIVIIGITIFLCIKIYFAIKQKN</sequence>
<name>A0A2M7QH92_9BACT</name>
<evidence type="ECO:0000313" key="3">
    <source>
        <dbReference type="Proteomes" id="UP000229401"/>
    </source>
</evidence>
<gene>
    <name evidence="2" type="ORF">COY87_04795</name>
</gene>
<evidence type="ECO:0000313" key="2">
    <source>
        <dbReference type="EMBL" id="PIY71707.1"/>
    </source>
</evidence>
<feature type="transmembrane region" description="Helical" evidence="1">
    <location>
        <begin position="352"/>
        <end position="371"/>
    </location>
</feature>
<feature type="transmembrane region" description="Helical" evidence="1">
    <location>
        <begin position="70"/>
        <end position="98"/>
    </location>
</feature>
<evidence type="ECO:0000256" key="1">
    <source>
        <dbReference type="SAM" id="Phobius"/>
    </source>
</evidence>
<feature type="transmembrane region" description="Helical" evidence="1">
    <location>
        <begin position="192"/>
        <end position="210"/>
    </location>
</feature>
<reference evidence="3" key="1">
    <citation type="submission" date="2017-09" db="EMBL/GenBank/DDBJ databases">
        <title>Depth-based differentiation of microbial function through sediment-hosted aquifers and enrichment of novel symbionts in the deep terrestrial subsurface.</title>
        <authorList>
            <person name="Probst A.J."/>
            <person name="Ladd B."/>
            <person name="Jarett J.K."/>
            <person name="Geller-Mcgrath D.E."/>
            <person name="Sieber C.M.K."/>
            <person name="Emerson J.B."/>
            <person name="Anantharaman K."/>
            <person name="Thomas B.C."/>
            <person name="Malmstrom R."/>
            <person name="Stieglmeier M."/>
            <person name="Klingl A."/>
            <person name="Woyke T."/>
            <person name="Ryan C.M."/>
            <person name="Banfield J.F."/>
        </authorList>
    </citation>
    <scope>NUCLEOTIDE SEQUENCE [LARGE SCALE GENOMIC DNA]</scope>
</reference>
<keyword evidence="1" id="KW-0812">Transmembrane</keyword>
<proteinExistence type="predicted"/>
<dbReference type="Proteomes" id="UP000229401">
    <property type="component" value="Unassembled WGS sequence"/>
</dbReference>
<feature type="transmembrane region" description="Helical" evidence="1">
    <location>
        <begin position="328"/>
        <end position="345"/>
    </location>
</feature>
<feature type="transmembrane region" description="Helical" evidence="1">
    <location>
        <begin position="258"/>
        <end position="282"/>
    </location>
</feature>
<feature type="transmembrane region" description="Helical" evidence="1">
    <location>
        <begin position="377"/>
        <end position="395"/>
    </location>
</feature>
<comment type="caution">
    <text evidence="2">The sequence shown here is derived from an EMBL/GenBank/DDBJ whole genome shotgun (WGS) entry which is preliminary data.</text>
</comment>
<keyword evidence="1" id="KW-0472">Membrane</keyword>
<feature type="transmembrane region" description="Helical" evidence="1">
    <location>
        <begin position="162"/>
        <end position="186"/>
    </location>
</feature>
<organism evidence="2 3">
    <name type="scientific">Candidatus Roizmanbacteria bacterium CG_4_10_14_0_8_um_filter_33_9</name>
    <dbReference type="NCBI Taxonomy" id="1974826"/>
    <lineage>
        <taxon>Bacteria</taxon>
        <taxon>Candidatus Roizmaniibacteriota</taxon>
    </lineage>
</organism>
<accession>A0A2M7QH92</accession>
<dbReference type="EMBL" id="PFLI01000164">
    <property type="protein sequence ID" value="PIY71707.1"/>
    <property type="molecule type" value="Genomic_DNA"/>
</dbReference>
<dbReference type="AlphaFoldDB" id="A0A2M7QH92"/>